<organism evidence="2 3">
    <name type="scientific">Lutibacter litoralis</name>
    <dbReference type="NCBI Taxonomy" id="321268"/>
    <lineage>
        <taxon>Bacteria</taxon>
        <taxon>Pseudomonadati</taxon>
        <taxon>Bacteroidota</taxon>
        <taxon>Flavobacteriia</taxon>
        <taxon>Flavobacteriales</taxon>
        <taxon>Flavobacteriaceae</taxon>
        <taxon>Lutibacter</taxon>
    </lineage>
</organism>
<evidence type="ECO:0000313" key="2">
    <source>
        <dbReference type="EMBL" id="MFB9272018.1"/>
    </source>
</evidence>
<feature type="transmembrane region" description="Helical" evidence="1">
    <location>
        <begin position="32"/>
        <end position="53"/>
    </location>
</feature>
<proteinExistence type="predicted"/>
<keyword evidence="1" id="KW-0812">Transmembrane</keyword>
<evidence type="ECO:0000313" key="3">
    <source>
        <dbReference type="Proteomes" id="UP001589665"/>
    </source>
</evidence>
<keyword evidence="1" id="KW-1133">Transmembrane helix</keyword>
<dbReference type="EMBL" id="JBHMDX010000006">
    <property type="protein sequence ID" value="MFB9272018.1"/>
    <property type="molecule type" value="Genomic_DNA"/>
</dbReference>
<dbReference type="RefSeq" id="WP_308423325.1">
    <property type="nucleotide sequence ID" value="NZ_BMNS01000006.1"/>
</dbReference>
<dbReference type="Pfam" id="PF19617">
    <property type="entry name" value="DUF6122"/>
    <property type="match status" value="1"/>
</dbReference>
<gene>
    <name evidence="2" type="ORF">ACFFT3_08960</name>
</gene>
<comment type="caution">
    <text evidence="2">The sequence shown here is derived from an EMBL/GenBank/DDBJ whole genome shotgun (WGS) entry which is preliminary data.</text>
</comment>
<reference evidence="2 3" key="1">
    <citation type="submission" date="2024-09" db="EMBL/GenBank/DDBJ databases">
        <authorList>
            <person name="Sun Q."/>
            <person name="Mori K."/>
        </authorList>
    </citation>
    <scope>NUCLEOTIDE SEQUENCE [LARGE SCALE GENOMIC DNA]</scope>
    <source>
        <strain evidence="2 3">JCM 13034</strain>
    </source>
</reference>
<keyword evidence="1" id="KW-0472">Membrane</keyword>
<name>A0ABV5K2J1_9FLAO</name>
<evidence type="ECO:0000256" key="1">
    <source>
        <dbReference type="SAM" id="Phobius"/>
    </source>
</evidence>
<keyword evidence="3" id="KW-1185">Reference proteome</keyword>
<sequence>MDILRFITHYLMHFIVPGIIAYLFFRSNWKKVWFIFILTMLVDLDHLLATPIFEAERCSINFHPLHSYYAISIYFLLLIPSKTRVIAIGLLFHMLTDFTDCFWIQ</sequence>
<dbReference type="InterPro" id="IPR046125">
    <property type="entry name" value="DUF6122"/>
</dbReference>
<feature type="transmembrane region" description="Helical" evidence="1">
    <location>
        <begin position="6"/>
        <end position="25"/>
    </location>
</feature>
<feature type="transmembrane region" description="Helical" evidence="1">
    <location>
        <begin position="73"/>
        <end position="95"/>
    </location>
</feature>
<protein>
    <submittedName>
        <fullName evidence="2">DUF6122 family protein</fullName>
    </submittedName>
</protein>
<accession>A0ABV5K2J1</accession>
<dbReference type="Proteomes" id="UP001589665">
    <property type="component" value="Unassembled WGS sequence"/>
</dbReference>